<dbReference type="Proteomes" id="UP000215914">
    <property type="component" value="Chromosome 13"/>
</dbReference>
<proteinExistence type="predicted"/>
<dbReference type="EMBL" id="MNCJ02000328">
    <property type="protein sequence ID" value="KAF5772500.1"/>
    <property type="molecule type" value="Genomic_DNA"/>
</dbReference>
<evidence type="ECO:0000313" key="2">
    <source>
        <dbReference type="EMBL" id="OTG00801.1"/>
    </source>
</evidence>
<accession>A0A251STC5</accession>
<gene>
    <name evidence="2" type="ORF">HannXRQ_Chr13g0395071</name>
    <name evidence="1" type="ORF">HanXRQr2_Chr13g0577691</name>
</gene>
<organism evidence="2 3">
    <name type="scientific">Helianthus annuus</name>
    <name type="common">Common sunflower</name>
    <dbReference type="NCBI Taxonomy" id="4232"/>
    <lineage>
        <taxon>Eukaryota</taxon>
        <taxon>Viridiplantae</taxon>
        <taxon>Streptophyta</taxon>
        <taxon>Embryophyta</taxon>
        <taxon>Tracheophyta</taxon>
        <taxon>Spermatophyta</taxon>
        <taxon>Magnoliopsida</taxon>
        <taxon>eudicotyledons</taxon>
        <taxon>Gunneridae</taxon>
        <taxon>Pentapetalae</taxon>
        <taxon>asterids</taxon>
        <taxon>campanulids</taxon>
        <taxon>Asterales</taxon>
        <taxon>Asteraceae</taxon>
        <taxon>Asteroideae</taxon>
        <taxon>Heliantheae alliance</taxon>
        <taxon>Heliantheae</taxon>
        <taxon>Helianthus</taxon>
    </lineage>
</organism>
<reference evidence="1" key="3">
    <citation type="submission" date="2020-06" db="EMBL/GenBank/DDBJ databases">
        <title>Helianthus annuus Genome sequencing and assembly Release 2.</title>
        <authorList>
            <person name="Gouzy J."/>
            <person name="Langlade N."/>
            <person name="Munos S."/>
        </authorList>
    </citation>
    <scope>NUCLEOTIDE SEQUENCE</scope>
    <source>
        <tissue evidence="1">Leaves</tissue>
    </source>
</reference>
<sequence>MFYVPESHGERKRCESKATSIGLCRYERQRNPLQQSKNLFEYHSSSCSCGHLLHHQKPSAMAARVSVSRLQVMSSGPNLGNLSQNIAQRTLVKNSFTNMVPTKPVYQYDSDEIEGAPVNKWLPT</sequence>
<evidence type="ECO:0000313" key="3">
    <source>
        <dbReference type="Proteomes" id="UP000215914"/>
    </source>
</evidence>
<dbReference type="InParanoid" id="A0A251STC5"/>
<dbReference type="AlphaFoldDB" id="A0A251STC5"/>
<protein>
    <submittedName>
        <fullName evidence="2">Uncharacterized protein</fullName>
    </submittedName>
</protein>
<evidence type="ECO:0000313" key="1">
    <source>
        <dbReference type="EMBL" id="KAF5772500.1"/>
    </source>
</evidence>
<reference evidence="1 3" key="1">
    <citation type="journal article" date="2017" name="Nature">
        <title>The sunflower genome provides insights into oil metabolism, flowering and Asterid evolution.</title>
        <authorList>
            <person name="Badouin H."/>
            <person name="Gouzy J."/>
            <person name="Grassa C.J."/>
            <person name="Murat F."/>
            <person name="Staton S.E."/>
            <person name="Cottret L."/>
            <person name="Lelandais-Briere C."/>
            <person name="Owens G.L."/>
            <person name="Carrere S."/>
            <person name="Mayjonade B."/>
            <person name="Legrand L."/>
            <person name="Gill N."/>
            <person name="Kane N.C."/>
            <person name="Bowers J.E."/>
            <person name="Hubner S."/>
            <person name="Bellec A."/>
            <person name="Berard A."/>
            <person name="Berges H."/>
            <person name="Blanchet N."/>
            <person name="Boniface M.C."/>
            <person name="Brunel D."/>
            <person name="Catrice O."/>
            <person name="Chaidir N."/>
            <person name="Claudel C."/>
            <person name="Donnadieu C."/>
            <person name="Faraut T."/>
            <person name="Fievet G."/>
            <person name="Helmstetter N."/>
            <person name="King M."/>
            <person name="Knapp S.J."/>
            <person name="Lai Z."/>
            <person name="Le Paslier M.C."/>
            <person name="Lippi Y."/>
            <person name="Lorenzon L."/>
            <person name="Mandel J.R."/>
            <person name="Marage G."/>
            <person name="Marchand G."/>
            <person name="Marquand E."/>
            <person name="Bret-Mestries E."/>
            <person name="Morien E."/>
            <person name="Nambeesan S."/>
            <person name="Nguyen T."/>
            <person name="Pegot-Espagnet P."/>
            <person name="Pouilly N."/>
            <person name="Raftis F."/>
            <person name="Sallet E."/>
            <person name="Schiex T."/>
            <person name="Thomas J."/>
            <person name="Vandecasteele C."/>
            <person name="Vares D."/>
            <person name="Vear F."/>
            <person name="Vautrin S."/>
            <person name="Crespi M."/>
            <person name="Mangin B."/>
            <person name="Burke J.M."/>
            <person name="Salse J."/>
            <person name="Munos S."/>
            <person name="Vincourt P."/>
            <person name="Rieseberg L.H."/>
            <person name="Langlade N.B."/>
        </authorList>
    </citation>
    <scope>NUCLEOTIDE SEQUENCE [LARGE SCALE GENOMIC DNA]</scope>
    <source>
        <strain evidence="3">cv. SF193</strain>
        <tissue evidence="1">Leaves</tissue>
    </source>
</reference>
<keyword evidence="3" id="KW-1185">Reference proteome</keyword>
<name>A0A251STC5_HELAN</name>
<reference evidence="2" key="2">
    <citation type="submission" date="2017-02" db="EMBL/GenBank/DDBJ databases">
        <title>Sunflower complete genome.</title>
        <authorList>
            <person name="Langlade N."/>
            <person name="Munos S."/>
        </authorList>
    </citation>
    <scope>NUCLEOTIDE SEQUENCE [LARGE SCALE GENOMIC DNA]</scope>
    <source>
        <tissue evidence="2">Leaves</tissue>
    </source>
</reference>
<dbReference type="EMBL" id="CM007902">
    <property type="protein sequence ID" value="OTG00801.1"/>
    <property type="molecule type" value="Genomic_DNA"/>
</dbReference>
<dbReference type="Gramene" id="mRNA:HanXRQr2_Chr13g0577691">
    <property type="protein sequence ID" value="mRNA:HanXRQr2_Chr13g0577691"/>
    <property type="gene ID" value="HanXRQr2_Chr13g0577691"/>
</dbReference>